<dbReference type="Proteomes" id="UP000075714">
    <property type="component" value="Unassembled WGS sequence"/>
</dbReference>
<proteinExistence type="predicted"/>
<evidence type="ECO:0000313" key="2">
    <source>
        <dbReference type="Proteomes" id="UP000075714"/>
    </source>
</evidence>
<organism evidence="1 2">
    <name type="scientific">Gonium pectorale</name>
    <name type="common">Green alga</name>
    <dbReference type="NCBI Taxonomy" id="33097"/>
    <lineage>
        <taxon>Eukaryota</taxon>
        <taxon>Viridiplantae</taxon>
        <taxon>Chlorophyta</taxon>
        <taxon>core chlorophytes</taxon>
        <taxon>Chlorophyceae</taxon>
        <taxon>CS clade</taxon>
        <taxon>Chlamydomonadales</taxon>
        <taxon>Volvocaceae</taxon>
        <taxon>Gonium</taxon>
    </lineage>
</organism>
<keyword evidence="2" id="KW-1185">Reference proteome</keyword>
<accession>A0A150G1M5</accession>
<comment type="caution">
    <text evidence="1">The sequence shown here is derived from an EMBL/GenBank/DDBJ whole genome shotgun (WGS) entry which is preliminary data.</text>
</comment>
<protein>
    <submittedName>
        <fullName evidence="1">Uncharacterized protein</fullName>
    </submittedName>
</protein>
<sequence>MDMRIRNRLGEERLDGPGSALAAHQVSLLDLLRLLRQRRRTDTAAAAFAGEQLRLAASNVTQIVFGLRSSERLLATATCALTAQPVMLPPLAAPAAAAPAAGGGGSSYGNVFGYSSLYGGLPFTWFGREGSLYVTSRVLGFSTLLLGDLKANHDVTFKLPLKDSGQKAT</sequence>
<dbReference type="EMBL" id="LSYV01000082">
    <property type="protein sequence ID" value="KXZ43779.1"/>
    <property type="molecule type" value="Genomic_DNA"/>
</dbReference>
<gene>
    <name evidence="1" type="ORF">GPECTOR_81g229</name>
</gene>
<name>A0A150G1M5_GONPE</name>
<reference evidence="2" key="1">
    <citation type="journal article" date="2016" name="Nat. Commun.">
        <title>The Gonium pectorale genome demonstrates co-option of cell cycle regulation during the evolution of multicellularity.</title>
        <authorList>
            <person name="Hanschen E.R."/>
            <person name="Marriage T.N."/>
            <person name="Ferris P.J."/>
            <person name="Hamaji T."/>
            <person name="Toyoda A."/>
            <person name="Fujiyama A."/>
            <person name="Neme R."/>
            <person name="Noguchi H."/>
            <person name="Minakuchi Y."/>
            <person name="Suzuki M."/>
            <person name="Kawai-Toyooka H."/>
            <person name="Smith D.R."/>
            <person name="Sparks H."/>
            <person name="Anderson J."/>
            <person name="Bakaric R."/>
            <person name="Luria V."/>
            <person name="Karger A."/>
            <person name="Kirschner M.W."/>
            <person name="Durand P.M."/>
            <person name="Michod R.E."/>
            <person name="Nozaki H."/>
            <person name="Olson B.J."/>
        </authorList>
    </citation>
    <scope>NUCLEOTIDE SEQUENCE [LARGE SCALE GENOMIC DNA]</scope>
    <source>
        <strain evidence="2">NIES-2863</strain>
    </source>
</reference>
<evidence type="ECO:0000313" key="1">
    <source>
        <dbReference type="EMBL" id="KXZ43779.1"/>
    </source>
</evidence>
<dbReference type="AlphaFoldDB" id="A0A150G1M5"/>